<reference evidence="3" key="1">
    <citation type="submission" date="2017-05" db="EMBL/GenBank/DDBJ databases">
        <authorList>
            <person name="Imhoff J.F."/>
            <person name="Rahn T."/>
            <person name="Kuenzel S."/>
            <person name="Neulinger S.C."/>
        </authorList>
    </citation>
    <scope>NUCLEOTIDE SEQUENCE</scope>
    <source>
        <strain evidence="3">LMG 28126</strain>
    </source>
</reference>
<dbReference type="Proteomes" id="UP000706333">
    <property type="component" value="Unassembled WGS sequence"/>
</dbReference>
<feature type="signal peptide" evidence="1">
    <location>
        <begin position="1"/>
        <end position="23"/>
    </location>
</feature>
<comment type="caution">
    <text evidence="3">The sequence shown here is derived from an EMBL/GenBank/DDBJ whole genome shotgun (WGS) entry which is preliminary data.</text>
</comment>
<gene>
    <name evidence="3" type="ORF">CCR87_02485</name>
</gene>
<dbReference type="PROSITE" id="PS51724">
    <property type="entry name" value="SPOR"/>
    <property type="match status" value="1"/>
</dbReference>
<sequence length="116" mass="11814">MRAGLLAGLVVWLAALAGPGARAQEAAYLQIEARPDIAQARAAAARHAATLDNVVGYALGTGWYAIAVGPFADRAAAAQMGRSLRSAGMVPSDAFVVPAGRTAARFWPDAAAPDPT</sequence>
<evidence type="ECO:0000313" key="3">
    <source>
        <dbReference type="EMBL" id="MBK5926230.1"/>
    </source>
</evidence>
<proteinExistence type="predicted"/>
<feature type="domain" description="SPOR" evidence="2">
    <location>
        <begin position="21"/>
        <end position="98"/>
    </location>
</feature>
<protein>
    <recommendedName>
        <fullName evidence="2">SPOR domain-containing protein</fullName>
    </recommendedName>
</protein>
<evidence type="ECO:0000259" key="2">
    <source>
        <dbReference type="PROSITE" id="PS51724"/>
    </source>
</evidence>
<dbReference type="InterPro" id="IPR007730">
    <property type="entry name" value="SPOR-like_dom"/>
</dbReference>
<keyword evidence="4" id="KW-1185">Reference proteome</keyword>
<organism evidence="3 4">
    <name type="scientific">Rhodobaculum claviforme</name>
    <dbReference type="NCBI Taxonomy" id="1549854"/>
    <lineage>
        <taxon>Bacteria</taxon>
        <taxon>Pseudomonadati</taxon>
        <taxon>Pseudomonadota</taxon>
        <taxon>Alphaproteobacteria</taxon>
        <taxon>Rhodobacterales</taxon>
        <taxon>Paracoccaceae</taxon>
        <taxon>Rhodobaculum</taxon>
    </lineage>
</organism>
<dbReference type="InterPro" id="IPR036680">
    <property type="entry name" value="SPOR-like_sf"/>
</dbReference>
<dbReference type="Pfam" id="PF05036">
    <property type="entry name" value="SPOR"/>
    <property type="match status" value="1"/>
</dbReference>
<reference evidence="3" key="2">
    <citation type="journal article" date="2020" name="Microorganisms">
        <title>Osmotic Adaptation and Compatible Solute Biosynthesis of Phototrophic Bacteria as Revealed from Genome Analyses.</title>
        <authorList>
            <person name="Imhoff J.F."/>
            <person name="Rahn T."/>
            <person name="Kunzel S."/>
            <person name="Keller A."/>
            <person name="Neulinger S.C."/>
        </authorList>
    </citation>
    <scope>NUCLEOTIDE SEQUENCE</scope>
    <source>
        <strain evidence="3">LMG 28126</strain>
    </source>
</reference>
<evidence type="ECO:0000313" key="4">
    <source>
        <dbReference type="Proteomes" id="UP000706333"/>
    </source>
</evidence>
<evidence type="ECO:0000256" key="1">
    <source>
        <dbReference type="SAM" id="SignalP"/>
    </source>
</evidence>
<accession>A0A934THY9</accession>
<feature type="chain" id="PRO_5037670253" description="SPOR domain-containing protein" evidence="1">
    <location>
        <begin position="24"/>
        <end position="116"/>
    </location>
</feature>
<dbReference type="EMBL" id="NHSD01000110">
    <property type="protein sequence ID" value="MBK5926230.1"/>
    <property type="molecule type" value="Genomic_DNA"/>
</dbReference>
<keyword evidence="1" id="KW-0732">Signal</keyword>
<feature type="non-terminal residue" evidence="3">
    <location>
        <position position="116"/>
    </location>
</feature>
<dbReference type="AlphaFoldDB" id="A0A934THY9"/>
<dbReference type="Gene3D" id="3.30.70.1070">
    <property type="entry name" value="Sporulation related repeat"/>
    <property type="match status" value="1"/>
</dbReference>
<dbReference type="SUPFAM" id="SSF110997">
    <property type="entry name" value="Sporulation related repeat"/>
    <property type="match status" value="1"/>
</dbReference>
<dbReference type="GO" id="GO:0042834">
    <property type="term" value="F:peptidoglycan binding"/>
    <property type="evidence" value="ECO:0007669"/>
    <property type="project" value="InterPro"/>
</dbReference>
<name>A0A934THY9_9RHOB</name>